<dbReference type="KEGG" id="cel:CELE_T11F9.18"/>
<keyword evidence="3" id="KW-1185">Reference proteome</keyword>
<evidence type="ECO:0000313" key="3">
    <source>
        <dbReference type="Proteomes" id="UP000001940"/>
    </source>
</evidence>
<dbReference type="HOGENOM" id="CLU_047463_1_0_1"/>
<dbReference type="STRING" id="6239.T11F9.18.1"/>
<dbReference type="OrthoDB" id="5819469at2759"/>
<evidence type="ECO:0000313" key="4">
    <source>
        <dbReference type="WormBase" id="T11F9.18"/>
    </source>
</evidence>
<dbReference type="OMA" id="CATGISI"/>
<organism evidence="2 3">
    <name type="scientific">Caenorhabditis elegans</name>
    <dbReference type="NCBI Taxonomy" id="6239"/>
    <lineage>
        <taxon>Eukaryota</taxon>
        <taxon>Metazoa</taxon>
        <taxon>Ecdysozoa</taxon>
        <taxon>Nematoda</taxon>
        <taxon>Chromadorea</taxon>
        <taxon>Rhabditida</taxon>
        <taxon>Rhabditina</taxon>
        <taxon>Rhabditomorpha</taxon>
        <taxon>Rhabditoidea</taxon>
        <taxon>Rhabditidae</taxon>
        <taxon>Peloderinae</taxon>
        <taxon>Caenorhabditis</taxon>
    </lineage>
</organism>
<proteinExistence type="predicted"/>
<protein>
    <submittedName>
        <fullName evidence="2">Serpentine Receptor, class H</fullName>
    </submittedName>
</protein>
<keyword evidence="1" id="KW-1133">Transmembrane helix</keyword>
<dbReference type="EMBL" id="BX284605">
    <property type="protein sequence ID" value="CAE11313.2"/>
    <property type="molecule type" value="Genomic_DNA"/>
</dbReference>
<keyword evidence="1" id="KW-0812">Transmembrane</keyword>
<dbReference type="UCSC" id="T11F9.18">
    <property type="organism name" value="c. elegans"/>
</dbReference>
<dbReference type="AlphaFoldDB" id="Q7YXA5"/>
<keyword evidence="2" id="KW-0675">Receptor</keyword>
<keyword evidence="1" id="KW-0472">Membrane</keyword>
<dbReference type="PANTHER" id="PTHR47405">
    <property type="entry name" value="SERPENTINE RECEPTOR, CLASS H-RELATED"/>
    <property type="match status" value="1"/>
</dbReference>
<feature type="transmembrane region" description="Helical" evidence="1">
    <location>
        <begin position="91"/>
        <end position="114"/>
    </location>
</feature>
<feature type="transmembrane region" description="Helical" evidence="1">
    <location>
        <begin position="242"/>
        <end position="268"/>
    </location>
</feature>
<name>Q7YXA5_CAEEL</name>
<dbReference type="eggNOG" id="ENOG502TFIB">
    <property type="taxonomic scope" value="Eukaryota"/>
</dbReference>
<dbReference type="CTD" id="3564925"/>
<feature type="transmembrane region" description="Helical" evidence="1">
    <location>
        <begin position="49"/>
        <end position="71"/>
    </location>
</feature>
<feature type="transmembrane region" description="Helical" evidence="1">
    <location>
        <begin position="190"/>
        <end position="214"/>
    </location>
</feature>
<feature type="transmembrane region" description="Helical" evidence="1">
    <location>
        <begin position="15"/>
        <end position="37"/>
    </location>
</feature>
<gene>
    <name evidence="2 4" type="primary">srh-1</name>
    <name evidence="2" type="ORF">CELE_T11F9.18</name>
    <name evidence="4" type="ORF">T11F9.18</name>
</gene>
<dbReference type="GeneID" id="3564925"/>
<dbReference type="FunCoup" id="Q7YXA5">
    <property type="interactions" value="811"/>
</dbReference>
<dbReference type="InParanoid" id="Q7YXA5"/>
<dbReference type="Proteomes" id="UP000001940">
    <property type="component" value="Chromosome V"/>
</dbReference>
<reference evidence="2 3" key="1">
    <citation type="journal article" date="1998" name="Science">
        <title>Genome sequence of the nematode C. elegans: a platform for investigating biology.</title>
        <authorList>
            <consortium name="The C. elegans sequencing consortium"/>
            <person name="Sulson J.E."/>
            <person name="Waterston R."/>
        </authorList>
    </citation>
    <scope>NUCLEOTIDE SEQUENCE [LARGE SCALE GENOMIC DNA]</scope>
    <source>
        <strain evidence="2 3">Bristol N2</strain>
    </source>
</reference>
<evidence type="ECO:0000256" key="1">
    <source>
        <dbReference type="SAM" id="Phobius"/>
    </source>
</evidence>
<feature type="transmembrane region" description="Helical" evidence="1">
    <location>
        <begin position="135"/>
        <end position="152"/>
    </location>
</feature>
<dbReference type="PANTHER" id="PTHR47405:SF2">
    <property type="entry name" value="SERPENTINE RECEPTOR, CLASS H"/>
    <property type="match status" value="1"/>
</dbReference>
<dbReference type="InterPro" id="IPR019422">
    <property type="entry name" value="7TM_GPCR_serpentine_rcpt_Srh"/>
</dbReference>
<dbReference type="PaxDb" id="6239-T11F9.18"/>
<dbReference type="PhylomeDB" id="Q7YXA5"/>
<dbReference type="RefSeq" id="NP_001024135.2">
    <property type="nucleotide sequence ID" value="NM_001028964.4"/>
</dbReference>
<sequence>MNVSCAIPTSPFLKYLGHIFVCLTAPIYIATCFILIWKCPSFFNQYRTLLLRHIFTCIFMEYFMDAIWQLIVVVPWSALCSMGIGYQLPVLMFSIVVAGLCATGISIIHMFEYRMNAVTDDSIKVLRRVITGVKYYHYFMMTSCMCLLAASYNHLADQKAFKTKIENKYGELPSYIWCDNCMFINTDSTLVLIFVGVAASSQPLAAVYFGLSVYASKLGLQKLKASLSQRTISLQRNFLHSLYIQTAVHVIFISIPLGIFFLSFIIWIPSSAMYMSYILTAMCTQHGSLSTLALMISNKPLYSVFTKTFWRIKSSITGSDRVTAVEASSWYRSAIAVANAENQE</sequence>
<dbReference type="Pfam" id="PF10318">
    <property type="entry name" value="7TM_GPCR_Srh"/>
    <property type="match status" value="1"/>
</dbReference>
<dbReference type="AGR" id="WB:WBGene00005227"/>
<accession>Q7YXA5</accession>
<dbReference type="WormBase" id="T11F9.18">
    <property type="protein sequence ID" value="CE41696"/>
    <property type="gene ID" value="WBGene00005227"/>
    <property type="gene designation" value="srh-1"/>
</dbReference>
<evidence type="ECO:0000313" key="2">
    <source>
        <dbReference type="EMBL" id="CAE11313.2"/>
    </source>
</evidence>